<organism evidence="1 2">
    <name type="scientific">Escallonia rubra</name>
    <dbReference type="NCBI Taxonomy" id="112253"/>
    <lineage>
        <taxon>Eukaryota</taxon>
        <taxon>Viridiplantae</taxon>
        <taxon>Streptophyta</taxon>
        <taxon>Embryophyta</taxon>
        <taxon>Tracheophyta</taxon>
        <taxon>Spermatophyta</taxon>
        <taxon>Magnoliopsida</taxon>
        <taxon>eudicotyledons</taxon>
        <taxon>Gunneridae</taxon>
        <taxon>Pentapetalae</taxon>
        <taxon>asterids</taxon>
        <taxon>campanulids</taxon>
        <taxon>Escalloniales</taxon>
        <taxon>Escalloniaceae</taxon>
        <taxon>Escallonia</taxon>
    </lineage>
</organism>
<protein>
    <submittedName>
        <fullName evidence="1">Uncharacterized protein</fullName>
    </submittedName>
</protein>
<accession>A0AA88S4N0</accession>
<dbReference type="EMBL" id="JAVXUO010001390">
    <property type="protein sequence ID" value="KAK2982720.1"/>
    <property type="molecule type" value="Genomic_DNA"/>
</dbReference>
<proteinExistence type="predicted"/>
<evidence type="ECO:0000313" key="2">
    <source>
        <dbReference type="Proteomes" id="UP001187471"/>
    </source>
</evidence>
<sequence>MKGTPTPVSGSGSSAQRANLLDNNQFLDSISAELNVLKMLSEVQVDEKQLISASFGASCKGRSDSW</sequence>
<dbReference type="Proteomes" id="UP001187471">
    <property type="component" value="Unassembled WGS sequence"/>
</dbReference>
<name>A0AA88S4N0_9ASTE</name>
<evidence type="ECO:0000313" key="1">
    <source>
        <dbReference type="EMBL" id="KAK2982720.1"/>
    </source>
</evidence>
<gene>
    <name evidence="1" type="ORF">RJ640_025136</name>
</gene>
<dbReference type="AlphaFoldDB" id="A0AA88S4N0"/>
<comment type="caution">
    <text evidence="1">The sequence shown here is derived from an EMBL/GenBank/DDBJ whole genome shotgun (WGS) entry which is preliminary data.</text>
</comment>
<reference evidence="1" key="1">
    <citation type="submission" date="2022-12" db="EMBL/GenBank/DDBJ databases">
        <title>Draft genome assemblies for two species of Escallonia (Escalloniales).</title>
        <authorList>
            <person name="Chanderbali A."/>
            <person name="Dervinis C."/>
            <person name="Anghel I."/>
            <person name="Soltis D."/>
            <person name="Soltis P."/>
            <person name="Zapata F."/>
        </authorList>
    </citation>
    <scope>NUCLEOTIDE SEQUENCE</scope>
    <source>
        <strain evidence="1">UCBG92.1500</strain>
        <tissue evidence="1">Leaf</tissue>
    </source>
</reference>
<keyword evidence="2" id="KW-1185">Reference proteome</keyword>